<dbReference type="Pfam" id="PF00069">
    <property type="entry name" value="Pkinase"/>
    <property type="match status" value="2"/>
</dbReference>
<dbReference type="SUPFAM" id="SSF56112">
    <property type="entry name" value="Protein kinase-like (PK-like)"/>
    <property type="match status" value="1"/>
</dbReference>
<dbReference type="InterPro" id="IPR000719">
    <property type="entry name" value="Prot_kinase_dom"/>
</dbReference>
<evidence type="ECO:0000256" key="7">
    <source>
        <dbReference type="ARBA" id="ARBA00047899"/>
    </source>
</evidence>
<evidence type="ECO:0000256" key="6">
    <source>
        <dbReference type="ARBA" id="ARBA00022840"/>
    </source>
</evidence>
<reference evidence="12" key="1">
    <citation type="journal article" date="2020" name="bioRxiv">
        <title>Whole genome comparisons of ergot fungi reveals the divergence and evolution of species within the genus Claviceps are the result of varying mechanisms driving genome evolution and host range expansion.</title>
        <authorList>
            <person name="Wyka S.A."/>
            <person name="Mondo S.J."/>
            <person name="Liu M."/>
            <person name="Dettman J."/>
            <person name="Nalam V."/>
            <person name="Broders K.D."/>
        </authorList>
    </citation>
    <scope>NUCLEOTIDE SEQUENCE</scope>
    <source>
        <strain evidence="12">CCC 602</strain>
    </source>
</reference>
<feature type="compositionally biased region" description="Pro residues" evidence="10">
    <location>
        <begin position="758"/>
        <end position="769"/>
    </location>
</feature>
<dbReference type="GO" id="GO:0007165">
    <property type="term" value="P:signal transduction"/>
    <property type="evidence" value="ECO:0007669"/>
    <property type="project" value="TreeGrafter"/>
</dbReference>
<feature type="region of interest" description="Disordered" evidence="10">
    <location>
        <begin position="856"/>
        <end position="908"/>
    </location>
</feature>
<evidence type="ECO:0000313" key="12">
    <source>
        <dbReference type="EMBL" id="KAG5997192.1"/>
    </source>
</evidence>
<feature type="compositionally biased region" description="Polar residues" evidence="10">
    <location>
        <begin position="1"/>
        <end position="15"/>
    </location>
</feature>
<evidence type="ECO:0000256" key="3">
    <source>
        <dbReference type="ARBA" id="ARBA00022679"/>
    </source>
</evidence>
<dbReference type="GO" id="GO:0001558">
    <property type="term" value="P:regulation of cell growth"/>
    <property type="evidence" value="ECO:0007669"/>
    <property type="project" value="UniProtKB-ARBA"/>
</dbReference>
<feature type="region of interest" description="Disordered" evidence="10">
    <location>
        <begin position="1"/>
        <end position="53"/>
    </location>
</feature>
<keyword evidence="2" id="KW-0723">Serine/threonine-protein kinase</keyword>
<comment type="catalytic activity">
    <reaction evidence="8">
        <text>L-seryl-[protein] + ATP = O-phospho-L-seryl-[protein] + ADP + H(+)</text>
        <dbReference type="Rhea" id="RHEA:17989"/>
        <dbReference type="Rhea" id="RHEA-COMP:9863"/>
        <dbReference type="Rhea" id="RHEA-COMP:11604"/>
        <dbReference type="ChEBI" id="CHEBI:15378"/>
        <dbReference type="ChEBI" id="CHEBI:29999"/>
        <dbReference type="ChEBI" id="CHEBI:30616"/>
        <dbReference type="ChEBI" id="CHEBI:83421"/>
        <dbReference type="ChEBI" id="CHEBI:456216"/>
        <dbReference type="EC" id="2.7.11.1"/>
    </reaction>
</comment>
<keyword evidence="5" id="KW-0418">Kinase</keyword>
<dbReference type="PANTHER" id="PTHR43895:SF152">
    <property type="entry name" value="SERINE_THREONINE-PROTEIN KINASE TOS3"/>
    <property type="match status" value="1"/>
</dbReference>
<comment type="caution">
    <text evidence="12">The sequence shown here is derived from an EMBL/GenBank/DDBJ whole genome shotgun (WGS) entry which is preliminary data.</text>
</comment>
<keyword evidence="3" id="KW-0808">Transferase</keyword>
<evidence type="ECO:0000313" key="13">
    <source>
        <dbReference type="Proteomes" id="UP000748025"/>
    </source>
</evidence>
<evidence type="ECO:0000256" key="1">
    <source>
        <dbReference type="ARBA" id="ARBA00012513"/>
    </source>
</evidence>
<sequence>MDSSQTPQHSQSRTPQEPPTLHAPLPQSASMPLRTASSTPISSPGLFSPTPSRHNLHLPYTSLSECNTPAPTGRRPWLHPLQTHRVRETHKALIDLDSINGRKTINQYEVIEEIGRGMHGKVKLARNLETGENVAIKIIPRFSKKRRLGKVTALSPQDKTKKEIAILKKIRHRNVVALLEVIDDPELKKIYMVLEHVELGEIVWRKKGLPHICQYERRLVEREMSGGQAPTAEEIQYNRLLERRQAIKEMKRAKMAQHFAGPSDYWSVEHGAADDLGSSVGRWSRISSHDNFANMDRSSSPSGSRHSSVAPSRCLSIATTGLLPSEMAENLSWVDDMETPGPLHSNPASAAAHDSNVLGAFAEESPRSGAAFRERSPSLADSIISHMSSVDYNPYAHDPFAEDYSFVPCFTFDQARTTFRDTVLGLEYLHYQGVVHRDIKPANLLWTRDHRVKISDFGVSYFGRPIRDGEPDDDTVSESEARDFDDDLELAKTVGTPAFFAPELCYTDVDRELQPKVSEQIDVWSLGVTLYCLIFARIPFLAEDEFQMFRKIATEEIHIPRRRLKPVDPSTSPAEHSLYKRQNAHPYRDDNDLDYEDVDNLLYDLLRQMLTKNPEKRIRLRDIKRHPWVVQGIADVQAWLDETDPAGPSHGRKIQVDEKDMSYAVVPLTLLERARSVVKKAVGKVMHPLADRSHSKSRRKRATSSVASSIGDGSIFSKHANVFSQQQGGFERRRSLRGEDFVAARSGRDMVASGEFGQPPPPPPLPPPQTMTMTTVSAATTVHADDPSTYDHLATALRPVEEAPNSGSCPGSSDLSAARAATACSRRFQRHSHQNRAMPQHLQLSHAHHALLETQSTPVTPCAGPRHVVGEEEGGHSTPTRQGQEQGDHRWTGPPSPSQSPSEGSLRSTSIDRGLFMSSDKRQRCSSYVSPVVASGTMHDYQCHPGLMRSVDMNRGEASSRYHPCSPLSSSPQAVSTSYQHGQPQSDSNLQQRHGVAGGFVQPFLPSAPIVKKTSESTSAAADVKKSITTAVTELFAKRLSIAPPRSDSDPEPANLSSPVSPSHAGRGDWSDHAYPSRNGNGNDNGNDNGNGNGNDDNDNGNNTTTRNKLSSISSIDDMGTSWGPSPRDTSRPFRSGSAEEPTEPSGQILVFRSDPSLPALLSGASSVSADMEAELLSRPGRVRRQLSCQEGFSEAVTPPALVKEPAVSPIFKHTPAMESGSLQLHLDHQSGQCDDDDVDSSSPRVEEDDDNDDGIFLIAKSKKKSISTIATPGTRPFANRRRDTGASTASDETAKRVAVSGECSVMSAEP</sequence>
<feature type="region of interest" description="Disordered" evidence="10">
    <location>
        <begin position="1043"/>
        <end position="1150"/>
    </location>
</feature>
<evidence type="ECO:0000256" key="4">
    <source>
        <dbReference type="ARBA" id="ARBA00022741"/>
    </source>
</evidence>
<dbReference type="GO" id="GO:0004674">
    <property type="term" value="F:protein serine/threonine kinase activity"/>
    <property type="evidence" value="ECO:0007669"/>
    <property type="project" value="UniProtKB-KW"/>
</dbReference>
<keyword evidence="4 9" id="KW-0547">Nucleotide-binding</keyword>
<keyword evidence="13" id="KW-1185">Reference proteome</keyword>
<comment type="catalytic activity">
    <reaction evidence="7">
        <text>L-threonyl-[protein] + ATP = O-phospho-L-threonyl-[protein] + ADP + H(+)</text>
        <dbReference type="Rhea" id="RHEA:46608"/>
        <dbReference type="Rhea" id="RHEA-COMP:11060"/>
        <dbReference type="Rhea" id="RHEA-COMP:11605"/>
        <dbReference type="ChEBI" id="CHEBI:15378"/>
        <dbReference type="ChEBI" id="CHEBI:30013"/>
        <dbReference type="ChEBI" id="CHEBI:30616"/>
        <dbReference type="ChEBI" id="CHEBI:61977"/>
        <dbReference type="ChEBI" id="CHEBI:456216"/>
        <dbReference type="EC" id="2.7.11.1"/>
    </reaction>
</comment>
<keyword evidence="6 9" id="KW-0067">ATP-binding</keyword>
<gene>
    <name evidence="12" type="ORF">E4U43_002702</name>
</gene>
<feature type="compositionally biased region" description="Low complexity" evidence="10">
    <location>
        <begin position="1079"/>
        <end position="1090"/>
    </location>
</feature>
<dbReference type="InterPro" id="IPR011009">
    <property type="entry name" value="Kinase-like_dom_sf"/>
</dbReference>
<dbReference type="SMART" id="SM00220">
    <property type="entry name" value="S_TKc"/>
    <property type="match status" value="1"/>
</dbReference>
<evidence type="ECO:0000256" key="10">
    <source>
        <dbReference type="SAM" id="MobiDB-lite"/>
    </source>
</evidence>
<feature type="region of interest" description="Disordered" evidence="10">
    <location>
        <begin position="751"/>
        <end position="771"/>
    </location>
</feature>
<dbReference type="GO" id="GO:0005524">
    <property type="term" value="F:ATP binding"/>
    <property type="evidence" value="ECO:0007669"/>
    <property type="project" value="UniProtKB-UniRule"/>
</dbReference>
<feature type="compositionally biased region" description="Polar residues" evidence="10">
    <location>
        <begin position="27"/>
        <end position="42"/>
    </location>
</feature>
<feature type="compositionally biased region" description="Polar residues" evidence="10">
    <location>
        <begin position="967"/>
        <end position="991"/>
    </location>
</feature>
<feature type="region of interest" description="Disordered" evidence="10">
    <location>
        <begin position="957"/>
        <end position="991"/>
    </location>
</feature>
<organism evidence="12 13">
    <name type="scientific">Claviceps pusilla</name>
    <dbReference type="NCBI Taxonomy" id="123648"/>
    <lineage>
        <taxon>Eukaryota</taxon>
        <taxon>Fungi</taxon>
        <taxon>Dikarya</taxon>
        <taxon>Ascomycota</taxon>
        <taxon>Pezizomycotina</taxon>
        <taxon>Sordariomycetes</taxon>
        <taxon>Hypocreomycetidae</taxon>
        <taxon>Hypocreales</taxon>
        <taxon>Clavicipitaceae</taxon>
        <taxon>Claviceps</taxon>
    </lineage>
</organism>
<evidence type="ECO:0000256" key="9">
    <source>
        <dbReference type="PROSITE-ProRule" id="PRU10141"/>
    </source>
</evidence>
<dbReference type="EMBL" id="SRPW01001977">
    <property type="protein sequence ID" value="KAG5997192.1"/>
    <property type="molecule type" value="Genomic_DNA"/>
</dbReference>
<feature type="compositionally biased region" description="Polar residues" evidence="10">
    <location>
        <begin position="1104"/>
        <end position="1115"/>
    </location>
</feature>
<dbReference type="PANTHER" id="PTHR43895">
    <property type="entry name" value="CALCIUM/CALMODULIN-DEPENDENT PROTEIN KINASE KINASE-RELATED"/>
    <property type="match status" value="1"/>
</dbReference>
<dbReference type="InterPro" id="IPR017441">
    <property type="entry name" value="Protein_kinase_ATP_BS"/>
</dbReference>
<evidence type="ECO:0000256" key="8">
    <source>
        <dbReference type="ARBA" id="ARBA00048679"/>
    </source>
</evidence>
<feature type="region of interest" description="Disordered" evidence="10">
    <location>
        <begin position="564"/>
        <end position="591"/>
    </location>
</feature>
<evidence type="ECO:0000256" key="2">
    <source>
        <dbReference type="ARBA" id="ARBA00022527"/>
    </source>
</evidence>
<dbReference type="FunFam" id="3.30.200.20:FF:000206">
    <property type="entry name" value="Serine/threonine-protein kinase Ssp1"/>
    <property type="match status" value="1"/>
</dbReference>
<feature type="region of interest" description="Disordered" evidence="10">
    <location>
        <begin position="688"/>
        <end position="711"/>
    </location>
</feature>
<dbReference type="Proteomes" id="UP000748025">
    <property type="component" value="Unassembled WGS sequence"/>
</dbReference>
<dbReference type="OrthoDB" id="68483at2759"/>
<dbReference type="Gene3D" id="1.10.510.10">
    <property type="entry name" value="Transferase(Phosphotransferase) domain 1"/>
    <property type="match status" value="1"/>
</dbReference>
<proteinExistence type="predicted"/>
<name>A0A9P7N689_9HYPO</name>
<dbReference type="EC" id="2.7.11.1" evidence="1"/>
<evidence type="ECO:0000256" key="5">
    <source>
        <dbReference type="ARBA" id="ARBA00022777"/>
    </source>
</evidence>
<dbReference type="FunFam" id="1.10.510.10:FF:000614">
    <property type="entry name" value="Serine/threonine protein kinase, putative"/>
    <property type="match status" value="1"/>
</dbReference>
<feature type="region of interest" description="Disordered" evidence="10">
    <location>
        <begin position="1268"/>
        <end position="1311"/>
    </location>
</feature>
<evidence type="ECO:0000259" key="11">
    <source>
        <dbReference type="PROSITE" id="PS50011"/>
    </source>
</evidence>
<accession>A0A9P7N689</accession>
<dbReference type="GO" id="GO:0042149">
    <property type="term" value="P:cellular response to glucose starvation"/>
    <property type="evidence" value="ECO:0007669"/>
    <property type="project" value="UniProtKB-ARBA"/>
</dbReference>
<dbReference type="PROSITE" id="PS50011">
    <property type="entry name" value="PROTEIN_KINASE_DOM"/>
    <property type="match status" value="1"/>
</dbReference>
<dbReference type="PROSITE" id="PS00107">
    <property type="entry name" value="PROTEIN_KINASE_ATP"/>
    <property type="match status" value="1"/>
</dbReference>
<feature type="region of interest" description="Disordered" evidence="10">
    <location>
        <begin position="1228"/>
        <end position="1255"/>
    </location>
</feature>
<protein>
    <recommendedName>
        <fullName evidence="1">non-specific serine/threonine protein kinase</fullName>
        <ecNumber evidence="1">2.7.11.1</ecNumber>
    </recommendedName>
</protein>
<feature type="domain" description="Protein kinase" evidence="11">
    <location>
        <begin position="108"/>
        <end position="629"/>
    </location>
</feature>
<feature type="binding site" evidence="9">
    <location>
        <position position="137"/>
    </location>
    <ligand>
        <name>ATP</name>
        <dbReference type="ChEBI" id="CHEBI:30616"/>
    </ligand>
</feature>
<dbReference type="Gene3D" id="3.30.200.20">
    <property type="entry name" value="Phosphorylase Kinase, domain 1"/>
    <property type="match status" value="1"/>
</dbReference>